<keyword evidence="3" id="KW-1185">Reference proteome</keyword>
<evidence type="ECO:0000313" key="2">
    <source>
        <dbReference type="EMBL" id="CAK9311562.1"/>
    </source>
</evidence>
<protein>
    <submittedName>
        <fullName evidence="2">Uncharacterized protein</fullName>
    </submittedName>
</protein>
<feature type="transmembrane region" description="Helical" evidence="1">
    <location>
        <begin position="17"/>
        <end position="39"/>
    </location>
</feature>
<organism evidence="2 3">
    <name type="scientific">Citrullus colocynthis</name>
    <name type="common">colocynth</name>
    <dbReference type="NCBI Taxonomy" id="252529"/>
    <lineage>
        <taxon>Eukaryota</taxon>
        <taxon>Viridiplantae</taxon>
        <taxon>Streptophyta</taxon>
        <taxon>Embryophyta</taxon>
        <taxon>Tracheophyta</taxon>
        <taxon>Spermatophyta</taxon>
        <taxon>Magnoliopsida</taxon>
        <taxon>eudicotyledons</taxon>
        <taxon>Gunneridae</taxon>
        <taxon>Pentapetalae</taxon>
        <taxon>rosids</taxon>
        <taxon>fabids</taxon>
        <taxon>Cucurbitales</taxon>
        <taxon>Cucurbitaceae</taxon>
        <taxon>Benincaseae</taxon>
        <taxon>Citrullus</taxon>
    </lineage>
</organism>
<evidence type="ECO:0000313" key="3">
    <source>
        <dbReference type="Proteomes" id="UP001642487"/>
    </source>
</evidence>
<gene>
    <name evidence="2" type="ORF">CITCOLO1_LOCUS3222</name>
</gene>
<sequence>MGQIKVGASVMVLEGFVWLRDVVQCVVLVNFVGVIFAWLQFESKLGSLGGHSFPWCHCHQIPFMPNCCRMLKLELEFCLRTKKEDVEQALFAKNNISHYAAPRAWFLNVK</sequence>
<dbReference type="EMBL" id="OZ021744">
    <property type="protein sequence ID" value="CAK9311562.1"/>
    <property type="molecule type" value="Genomic_DNA"/>
</dbReference>
<keyword evidence="1" id="KW-1133">Transmembrane helix</keyword>
<proteinExistence type="predicted"/>
<keyword evidence="1" id="KW-0812">Transmembrane</keyword>
<name>A0ABP0XV31_9ROSI</name>
<evidence type="ECO:0000256" key="1">
    <source>
        <dbReference type="SAM" id="Phobius"/>
    </source>
</evidence>
<reference evidence="2 3" key="1">
    <citation type="submission" date="2024-03" db="EMBL/GenBank/DDBJ databases">
        <authorList>
            <person name="Gkanogiannis A."/>
            <person name="Becerra Lopez-Lavalle L."/>
        </authorList>
    </citation>
    <scope>NUCLEOTIDE SEQUENCE [LARGE SCALE GENOMIC DNA]</scope>
</reference>
<dbReference type="Proteomes" id="UP001642487">
    <property type="component" value="Chromosome 10"/>
</dbReference>
<accession>A0ABP0XV31</accession>
<keyword evidence="1" id="KW-0472">Membrane</keyword>